<sequence length="2082" mass="238965">MENPMMSRSQDQVQADLLTSFKENCMLQENLQFSGSVYRSQSSRLCIPEVRDDQVEIDHKTSTVRISEVSIANDSASATSITRDLRTVYTFDEIRKFPHDFPFGLISTDLDRRMVSIFDPYDDGYDKTTPDLFIEDKEALLVLEFSTTRNDTQNSLEYSFSLKRHKYLIPLQRRVASRTAGKVTGMKYGYSCIALSDTSICFSSDLNLDESLINEMCARFRFASNIQRIVESKGVVLGTSEMDQMKADILHQVRGMIPIFEDEGSTTKLIPMSKERIITDDVTELDSLCFTNRAYRKQVNSYLKGNLREQTETPDASLIWMKLFKTNIGGRMDKKAVLQIPGSLPCDRTAWEPRVEENGCPLIDFWHTMLIAKDTEEWNYEDTIEDQIRKAMEIGAIKDEKEHNKRRRMFKRVRCDLTEEQELEFAKVGVQAKSLRDNAEVLSYREAKSEAFSLHTQVDDVEEFVNDFKHPNLHDNISMASAEVIPLIEISVNKHENVDPSVADGVRMVLRDPMMKWCSFITDMATELSISLRQNVGRNEFVVKFLKKWDAILVIKPTNSDSHVFYTIVMKDTSEVIIPEGVSKRPIQDQGLLFYPWMSYSISRLVNAVKVESFYLTMMSQWSRYYALPLKEGSLDPRVQRKVRLCLLVHLEDRPKTEELFTLFRYISMEKFSLVRMEPLKMLEKIPTVLWSRLQVWVLGKLINEMASPPYEPTVVEAEGSSKKSKLWDGMFDPYTHERVADPAKLIELYYIGYATNKDAKSWRNTEFDLAEKIIKYEEKLTEVRKDYCGMKEDPEDGFRIHEWSRKFACAGADSINKHLSKLYSKSQYKNRMQEKLLERLSKLTWEDVATLRASSTFDPGVKSSVNKSGHYMTKRVKVVIAVLRHLDALGDTPALSIGSVLDWVDKDGGLRVDIFKKNQHGGLREIYVLEIRSRILQLFLETISRTYCFELPIEMMMHPENKISRPQEHMYRSAIDHSAQKANISSSNDAKVWNQGHHVAKFAQIMCRILPDAWAGLIVNGLRQWTDKRIALPDGIMDLLDFYPKTQLYNPIHSLLRDAYVGVKDVHWIKRGQHFMQIQSGMMQGILHYMSSLVHCCLLMLRDGLWRKLAEKLSIRNVTMDLVSSDDSSRMTDIFSSDVKGLVFGKIYARADHLCMKTLSTFFGIHMSPKSTMCTNGVMEFNSEYFFRASLIRPTLKWSYAALNIVEVESLVERQEVMYNLVSELLEGGSGFRQASETQFAQAFLHYKLMGSSINPLFSEYSKDLVEVPDPALGFFLMDNPICAGMPGFNYNLWNITCKSIKVNKLYSSLLKSGSMSTTTSGQIIRGIQCRFGNRQKAIRLVEECDDLIKQTGKLDRDWREEVELNPEVLYKAPRDLTSAMIKMMVSLTSPGVMKAMGTVNSLARMIASSVYMINGLATSIGSNWLDLLKESKGIEVQRVSLWMLMSLAMIETDPLSYFDMRILFPQSDFYTVFSNQIRQLSGYVLSKSGSTKMLRSQILVFPEAARLPFTLEQICRDMWFGEELPASRRVRREIFSEYQRTYKWLDLSVQQTLINASEHFESHIQLRNFIARQGSSTRIIHLTGAPVRDVSTQDLVISSIIKNQLLGFDLVPPTSEVLSTRRDDKLLNDLACILEFPLLDDVLHRDVITMLTKEDPIWDGSHFKANPRRVRLALIQHYLNLSKNGTTSGDLSSKRFSKLVSDSRLGVMGGFSKKQVRKFDDKGKEITWGGEGTWSGVVGQASVNIYIRDDKLVSLFTNSVANLIDSTHILNGFLKEIGVKLFEAPKLNDSRYNATCDLSLIRFDGIGAPIYEVSTIQNRVCIQLKKIILEVNSEQIRLFTRLDDQGSTMTIVSYRPNISDFTFLGSSTNRTLALRHWTSNTPIDVRSGIRLLELGMAGRAGVNTDSAKFKKFVSQTLVPSLMRKGWRFMLMKSQDVDRIPVEPDLFNIEDFLNEEFEDIFDLNIEDIAAEKEVVVDASRMLEEDFEFEAYDWVVGDLTVISTRSTFSSVRRFHKFWDLVSNHFYTEYNVRERTMVESFVKPDSDHGLVPILEYYVEYGFSPERPQENESFGNLEMVNEEW</sequence>
<evidence type="ECO:0000256" key="5">
    <source>
        <dbReference type="ARBA" id="ARBA00022842"/>
    </source>
</evidence>
<name>A0A9N6YJR3_9VIRU</name>
<accession>A0A9N6YJR3</accession>
<reference evidence="11 12" key="1">
    <citation type="journal article" date="2020" name="mSystems">
        <title>Abundant and Diverse RNA Viruses in Insects Revealed by RNA-Seq Analysis: Ecological and Evolutionary Implications.</title>
        <authorList>
            <person name="Wu H."/>
            <person name="Pang R."/>
            <person name="Cheng T."/>
            <person name="Xue L."/>
            <person name="Zeng H."/>
            <person name="Lei T."/>
            <person name="Chen M."/>
            <person name="Wu S."/>
            <person name="Ding Y."/>
            <person name="Zhang J."/>
            <person name="Shi M."/>
            <person name="Wu Q."/>
        </authorList>
    </citation>
    <scope>NUCLEOTIDE SEQUENCE [LARGE SCALE GENOMIC DNA]</scope>
</reference>
<evidence type="ECO:0000256" key="2">
    <source>
        <dbReference type="ARBA" id="ARBA00018602"/>
    </source>
</evidence>
<keyword evidence="5" id="KW-0460">Magnesium</keyword>
<keyword evidence="11" id="KW-0696">RNA-directed RNA polymerase</keyword>
<proteinExistence type="inferred from homology"/>
<dbReference type="KEGG" id="vg:80553827"/>
<dbReference type="Proteomes" id="UP001156944">
    <property type="component" value="Genome"/>
</dbReference>
<keyword evidence="3" id="KW-0808">Transferase</keyword>
<dbReference type="EC" id="2.7.7.48" evidence="1"/>
<keyword evidence="4" id="KW-0378">Hydrolase</keyword>
<evidence type="ECO:0000256" key="3">
    <source>
        <dbReference type="ARBA" id="ARBA00022679"/>
    </source>
</evidence>
<dbReference type="InterPro" id="IPR007099">
    <property type="entry name" value="RNA-dir_pol_NSvirus"/>
</dbReference>
<evidence type="ECO:0000256" key="6">
    <source>
        <dbReference type="ARBA" id="ARBA00030285"/>
    </source>
</evidence>
<dbReference type="GeneID" id="80553827"/>
<evidence type="ECO:0000313" key="12">
    <source>
        <dbReference type="Proteomes" id="UP001156944"/>
    </source>
</evidence>
<dbReference type="PROSITE" id="PS50525">
    <property type="entry name" value="RDRP_SSRNA_NEG_SEG"/>
    <property type="match status" value="1"/>
</dbReference>
<evidence type="ECO:0000256" key="4">
    <source>
        <dbReference type="ARBA" id="ARBA00022801"/>
    </source>
</evidence>
<keyword evidence="12" id="KW-1185">Reference proteome</keyword>
<organism evidence="11 12">
    <name type="scientific">Ceraphron bunya-like virus</name>
    <dbReference type="NCBI Taxonomy" id="2984168"/>
    <lineage>
        <taxon>Viruses</taxon>
        <taxon>Riboviria</taxon>
        <taxon>Orthornavirae</taxon>
        <taxon>Negarnaviricota</taxon>
        <taxon>Polyploviricotina</taxon>
        <taxon>Bunyaviricetes</taxon>
        <taxon>Hareavirales</taxon>
        <taxon>Phenuiviridae</taxon>
        <taxon>Goukovirus</taxon>
        <taxon>Goukovirus ceraphri</taxon>
    </lineage>
</organism>
<dbReference type="InterPro" id="IPR029124">
    <property type="entry name" value="L_protein_N"/>
</dbReference>
<dbReference type="GO" id="GO:0003968">
    <property type="term" value="F:RNA-directed RNA polymerase activity"/>
    <property type="evidence" value="ECO:0007669"/>
    <property type="project" value="UniProtKB-KW"/>
</dbReference>
<dbReference type="GO" id="GO:0006351">
    <property type="term" value="P:DNA-templated transcription"/>
    <property type="evidence" value="ECO:0007669"/>
    <property type="project" value="InterPro"/>
</dbReference>
<evidence type="ECO:0000256" key="8">
    <source>
        <dbReference type="ARBA" id="ARBA00031012"/>
    </source>
</evidence>
<comment type="similarity">
    <text evidence="9">Belongs to the Bunyavirales RNA polymerase family.</text>
</comment>
<evidence type="ECO:0000256" key="7">
    <source>
        <dbReference type="ARBA" id="ARBA00030436"/>
    </source>
</evidence>
<evidence type="ECO:0000256" key="9">
    <source>
        <dbReference type="ARBA" id="ARBA00034123"/>
    </source>
</evidence>
<dbReference type="GO" id="GO:0016787">
    <property type="term" value="F:hydrolase activity"/>
    <property type="evidence" value="ECO:0007669"/>
    <property type="project" value="UniProtKB-KW"/>
</dbReference>
<dbReference type="Pfam" id="PF15518">
    <property type="entry name" value="L_protein_N"/>
    <property type="match status" value="1"/>
</dbReference>
<feature type="domain" description="RdRp catalytic" evidence="10">
    <location>
        <begin position="971"/>
        <end position="1174"/>
    </location>
</feature>
<dbReference type="InterPro" id="IPR007322">
    <property type="entry name" value="RNA_pol_bunyavir"/>
</dbReference>
<dbReference type="RefSeq" id="YP_010840693.1">
    <property type="nucleotide sequence ID" value="NC_078938.1"/>
</dbReference>
<evidence type="ECO:0000313" key="11">
    <source>
        <dbReference type="EMBL" id="DAZ90967.1"/>
    </source>
</evidence>
<keyword evidence="11" id="KW-0548">Nucleotidyltransferase</keyword>
<dbReference type="GO" id="GO:0039694">
    <property type="term" value="P:viral RNA genome replication"/>
    <property type="evidence" value="ECO:0007669"/>
    <property type="project" value="InterPro"/>
</dbReference>
<dbReference type="EMBL" id="BK062755">
    <property type="protein sequence ID" value="DAZ90967.1"/>
    <property type="molecule type" value="Viral_cRNA"/>
</dbReference>
<evidence type="ECO:0000259" key="10">
    <source>
        <dbReference type="PROSITE" id="PS50525"/>
    </source>
</evidence>
<protein>
    <recommendedName>
        <fullName evidence="2">RNA-directed RNA polymerase L</fullName>
        <ecNumber evidence="1">2.7.7.48</ecNumber>
    </recommendedName>
    <alternativeName>
        <fullName evidence="6">Large structural protein</fullName>
    </alternativeName>
    <alternativeName>
        <fullName evidence="8">Replicase</fullName>
    </alternativeName>
    <alternativeName>
        <fullName evidence="7">Transcriptase</fullName>
    </alternativeName>
</protein>
<dbReference type="Pfam" id="PF04196">
    <property type="entry name" value="Bunya_RdRp"/>
    <property type="match status" value="2"/>
</dbReference>
<evidence type="ECO:0000256" key="1">
    <source>
        <dbReference type="ARBA" id="ARBA00012494"/>
    </source>
</evidence>